<dbReference type="SUPFAM" id="SSF52540">
    <property type="entry name" value="P-loop containing nucleoside triphosphate hydrolases"/>
    <property type="match status" value="1"/>
</dbReference>
<dbReference type="Pfam" id="PF13614">
    <property type="entry name" value="AAA_31"/>
    <property type="match status" value="1"/>
</dbReference>
<dbReference type="EMBL" id="JAGZSV010000073">
    <property type="protein sequence ID" value="MBS6940839.1"/>
    <property type="molecule type" value="Genomic_DNA"/>
</dbReference>
<comment type="similarity">
    <text evidence="1">Belongs to the CpsD/CapB family.</text>
</comment>
<evidence type="ECO:0000259" key="10">
    <source>
        <dbReference type="Pfam" id="PF13614"/>
    </source>
</evidence>
<evidence type="ECO:0000256" key="6">
    <source>
        <dbReference type="ARBA" id="ARBA00022840"/>
    </source>
</evidence>
<keyword evidence="7" id="KW-0829">Tyrosine-protein kinase</keyword>
<feature type="domain" description="AAA" evidence="10">
    <location>
        <begin position="47"/>
        <end position="166"/>
    </location>
</feature>
<reference evidence="11" key="1">
    <citation type="submission" date="2021-02" db="EMBL/GenBank/DDBJ databases">
        <title>Infant gut strain persistence is associated with maternal origin, phylogeny, and functional potential including surface adhesion and iron acquisition.</title>
        <authorList>
            <person name="Lou Y.C."/>
        </authorList>
    </citation>
    <scope>NUCLEOTIDE SEQUENCE</scope>
    <source>
        <strain evidence="11">L2_039_000G1_dasL2_039_000G1_concoct_11</strain>
    </source>
</reference>
<comment type="caution">
    <text evidence="11">The sequence shown here is derived from an EMBL/GenBank/DDBJ whole genome shotgun (WGS) entry which is preliminary data.</text>
</comment>
<dbReference type="InterPro" id="IPR005702">
    <property type="entry name" value="Wzc-like_C"/>
</dbReference>
<keyword evidence="3" id="KW-0808">Transferase</keyword>
<feature type="compositionally biased region" description="Polar residues" evidence="9">
    <location>
        <begin position="234"/>
        <end position="243"/>
    </location>
</feature>
<feature type="region of interest" description="Disordered" evidence="9">
    <location>
        <begin position="228"/>
        <end position="282"/>
    </location>
</feature>
<dbReference type="InterPro" id="IPR050445">
    <property type="entry name" value="Bact_polysacc_biosynth/exp"/>
</dbReference>
<protein>
    <recommendedName>
        <fullName evidence="2">non-specific protein-tyrosine kinase</fullName>
        <ecNumber evidence="2">2.7.10.2</ecNumber>
    </recommendedName>
</protein>
<evidence type="ECO:0000313" key="12">
    <source>
        <dbReference type="Proteomes" id="UP000727506"/>
    </source>
</evidence>
<evidence type="ECO:0000256" key="9">
    <source>
        <dbReference type="SAM" id="MobiDB-lite"/>
    </source>
</evidence>
<dbReference type="PANTHER" id="PTHR32309:SF13">
    <property type="entry name" value="FERRIC ENTEROBACTIN TRANSPORT PROTEIN FEPE"/>
    <property type="match status" value="1"/>
</dbReference>
<dbReference type="NCBIfam" id="TIGR01007">
    <property type="entry name" value="eps_fam"/>
    <property type="match status" value="1"/>
</dbReference>
<dbReference type="InterPro" id="IPR025669">
    <property type="entry name" value="AAA_dom"/>
</dbReference>
<dbReference type="InterPro" id="IPR027417">
    <property type="entry name" value="P-loop_NTPase"/>
</dbReference>
<dbReference type="CDD" id="cd05387">
    <property type="entry name" value="BY-kinase"/>
    <property type="match status" value="1"/>
</dbReference>
<dbReference type="EC" id="2.7.10.2" evidence="2"/>
<dbReference type="AlphaFoldDB" id="A0A943UXC9"/>
<dbReference type="PANTHER" id="PTHR32309">
    <property type="entry name" value="TYROSINE-PROTEIN KINASE"/>
    <property type="match status" value="1"/>
</dbReference>
<sequence length="282" mass="30276">MLFKKKQAVDRVVVQNAATTLFANIKFADVDNPIQTMVVTSSVPNEGKTTVTVNLAKAMAASGARVLLVECDMRRRSLANALGVHARNGLYAVLSDQVPLQHAVTATSTQNLHFLDAEPGIPNPADIVSSKRFKRFAHELKSVYDYVIFDTPPVGTFVDAAVLSASVDGALLVVRDDFTKRSELLAAYEQLSKAGGRIIGAVLNNCEVETSEYYYAYYTKDGKRVKNAGKAPSLPTSSASVPQTPRGHADSARTAAAVRQRSTKAAMPAARGQAAPAKNRPR</sequence>
<proteinExistence type="inferred from homology"/>
<comment type="catalytic activity">
    <reaction evidence="8">
        <text>L-tyrosyl-[protein] + ATP = O-phospho-L-tyrosyl-[protein] + ADP + H(+)</text>
        <dbReference type="Rhea" id="RHEA:10596"/>
        <dbReference type="Rhea" id="RHEA-COMP:10136"/>
        <dbReference type="Rhea" id="RHEA-COMP:20101"/>
        <dbReference type="ChEBI" id="CHEBI:15378"/>
        <dbReference type="ChEBI" id="CHEBI:30616"/>
        <dbReference type="ChEBI" id="CHEBI:46858"/>
        <dbReference type="ChEBI" id="CHEBI:61978"/>
        <dbReference type="ChEBI" id="CHEBI:456216"/>
        <dbReference type="EC" id="2.7.10.2"/>
    </reaction>
</comment>
<accession>A0A943UXC9</accession>
<keyword evidence="5 11" id="KW-0418">Kinase</keyword>
<evidence type="ECO:0000256" key="1">
    <source>
        <dbReference type="ARBA" id="ARBA00007316"/>
    </source>
</evidence>
<organism evidence="11 12">
    <name type="scientific">Slackia piriformis</name>
    <dbReference type="NCBI Taxonomy" id="626934"/>
    <lineage>
        <taxon>Bacteria</taxon>
        <taxon>Bacillati</taxon>
        <taxon>Actinomycetota</taxon>
        <taxon>Coriobacteriia</taxon>
        <taxon>Eggerthellales</taxon>
        <taxon>Eggerthellaceae</taxon>
        <taxon>Slackia</taxon>
    </lineage>
</organism>
<name>A0A943UXC9_9ACTN</name>
<dbReference type="GO" id="GO:0005886">
    <property type="term" value="C:plasma membrane"/>
    <property type="evidence" value="ECO:0007669"/>
    <property type="project" value="TreeGrafter"/>
</dbReference>
<dbReference type="Gene3D" id="3.40.50.300">
    <property type="entry name" value="P-loop containing nucleotide triphosphate hydrolases"/>
    <property type="match status" value="1"/>
</dbReference>
<gene>
    <name evidence="11" type="ORF">KH142_05055</name>
</gene>
<feature type="compositionally biased region" description="Low complexity" evidence="9">
    <location>
        <begin position="265"/>
        <end position="282"/>
    </location>
</feature>
<dbReference type="GO" id="GO:0005524">
    <property type="term" value="F:ATP binding"/>
    <property type="evidence" value="ECO:0007669"/>
    <property type="project" value="UniProtKB-KW"/>
</dbReference>
<evidence type="ECO:0000256" key="8">
    <source>
        <dbReference type="ARBA" id="ARBA00051245"/>
    </source>
</evidence>
<dbReference type="GO" id="GO:0004715">
    <property type="term" value="F:non-membrane spanning protein tyrosine kinase activity"/>
    <property type="evidence" value="ECO:0007669"/>
    <property type="project" value="UniProtKB-EC"/>
</dbReference>
<evidence type="ECO:0000256" key="2">
    <source>
        <dbReference type="ARBA" id="ARBA00011903"/>
    </source>
</evidence>
<evidence type="ECO:0000256" key="4">
    <source>
        <dbReference type="ARBA" id="ARBA00022741"/>
    </source>
</evidence>
<dbReference type="Proteomes" id="UP000727506">
    <property type="component" value="Unassembled WGS sequence"/>
</dbReference>
<keyword evidence="6" id="KW-0067">ATP-binding</keyword>
<evidence type="ECO:0000313" key="11">
    <source>
        <dbReference type="EMBL" id="MBS6940839.1"/>
    </source>
</evidence>
<keyword evidence="4" id="KW-0547">Nucleotide-binding</keyword>
<evidence type="ECO:0000256" key="7">
    <source>
        <dbReference type="ARBA" id="ARBA00023137"/>
    </source>
</evidence>
<evidence type="ECO:0000256" key="3">
    <source>
        <dbReference type="ARBA" id="ARBA00022679"/>
    </source>
</evidence>
<evidence type="ECO:0000256" key="5">
    <source>
        <dbReference type="ARBA" id="ARBA00022777"/>
    </source>
</evidence>